<feature type="modified residue" description="4-aspartylphosphate" evidence="2">
    <location>
        <position position="56"/>
    </location>
</feature>
<evidence type="ECO:0000313" key="4">
    <source>
        <dbReference type="EMBL" id="WDD96856.1"/>
    </source>
</evidence>
<evidence type="ECO:0000256" key="1">
    <source>
        <dbReference type="ARBA" id="ARBA00022553"/>
    </source>
</evidence>
<dbReference type="GO" id="GO:0000160">
    <property type="term" value="P:phosphorelay signal transduction system"/>
    <property type="evidence" value="ECO:0007669"/>
    <property type="project" value="InterPro"/>
</dbReference>
<gene>
    <name evidence="4" type="ORF">SG35_015925</name>
</gene>
<reference evidence="4 5" key="2">
    <citation type="journal article" date="2022" name="Mar. Drugs">
        <title>Bioassay-Guided Fractionation Leads to the Detection of Cholic Acid Generated by the Rare Thalassomonas sp.</title>
        <authorList>
            <person name="Pheiffer F."/>
            <person name="Schneider Y.K."/>
            <person name="Hansen E.H."/>
            <person name="Andersen J.H."/>
            <person name="Isaksson J."/>
            <person name="Busche T."/>
            <person name="R C."/>
            <person name="Kalinowski J."/>
            <person name="Zyl L.V."/>
            <person name="Trindade M."/>
        </authorList>
    </citation>
    <scope>NUCLEOTIDE SEQUENCE [LARGE SCALE GENOMIC DNA]</scope>
    <source>
        <strain evidence="4 5">A5K-106</strain>
    </source>
</reference>
<dbReference type="SUPFAM" id="SSF52172">
    <property type="entry name" value="CheY-like"/>
    <property type="match status" value="1"/>
</dbReference>
<dbReference type="PROSITE" id="PS50110">
    <property type="entry name" value="RESPONSE_REGULATORY"/>
    <property type="match status" value="1"/>
</dbReference>
<dbReference type="EMBL" id="CP059735">
    <property type="protein sequence ID" value="WDD96856.1"/>
    <property type="molecule type" value="Genomic_DNA"/>
</dbReference>
<dbReference type="RefSeq" id="WP_044834804.1">
    <property type="nucleotide sequence ID" value="NZ_CP059735.1"/>
</dbReference>
<evidence type="ECO:0000256" key="2">
    <source>
        <dbReference type="PROSITE-ProRule" id="PRU00169"/>
    </source>
</evidence>
<dbReference type="Proteomes" id="UP000032568">
    <property type="component" value="Chromosome"/>
</dbReference>
<dbReference type="PANTHER" id="PTHR44591:SF3">
    <property type="entry name" value="RESPONSE REGULATORY DOMAIN-CONTAINING PROTEIN"/>
    <property type="match status" value="1"/>
</dbReference>
<name>A0AAE9YK38_9GAMM</name>
<organism evidence="4 5">
    <name type="scientific">Thalassomonas actiniarum</name>
    <dbReference type="NCBI Taxonomy" id="485447"/>
    <lineage>
        <taxon>Bacteria</taxon>
        <taxon>Pseudomonadati</taxon>
        <taxon>Pseudomonadota</taxon>
        <taxon>Gammaproteobacteria</taxon>
        <taxon>Alteromonadales</taxon>
        <taxon>Colwelliaceae</taxon>
        <taxon>Thalassomonas</taxon>
    </lineage>
</organism>
<dbReference type="AlphaFoldDB" id="A0AAE9YK38"/>
<evidence type="ECO:0000313" key="5">
    <source>
        <dbReference type="Proteomes" id="UP000032568"/>
    </source>
</evidence>
<dbReference type="Gene3D" id="3.40.50.2300">
    <property type="match status" value="1"/>
</dbReference>
<dbReference type="KEGG" id="tact:SG35_015925"/>
<dbReference type="Pfam" id="PF00072">
    <property type="entry name" value="Response_reg"/>
    <property type="match status" value="1"/>
</dbReference>
<feature type="domain" description="Response regulatory" evidence="3">
    <location>
        <begin position="7"/>
        <end position="122"/>
    </location>
</feature>
<reference evidence="4 5" key="1">
    <citation type="journal article" date="2015" name="Genome Announc.">
        <title>Draft Genome Sequences of Marine Isolates of Thalassomonas viridans and Thalassomonas actiniarum.</title>
        <authorList>
            <person name="Olonade I."/>
            <person name="van Zyl L.J."/>
            <person name="Trindade M."/>
        </authorList>
    </citation>
    <scope>NUCLEOTIDE SEQUENCE [LARGE SCALE GENOMIC DNA]</scope>
    <source>
        <strain evidence="4 5">A5K-106</strain>
    </source>
</reference>
<proteinExistence type="predicted"/>
<evidence type="ECO:0000259" key="3">
    <source>
        <dbReference type="PROSITE" id="PS50110"/>
    </source>
</evidence>
<protein>
    <submittedName>
        <fullName evidence="4">Response regulator transcription factor</fullName>
    </submittedName>
</protein>
<sequence length="387" mass="43770">MAMSQPKVLIIDDDREYLELLTEALEGDFVVKCAHNFSMAEMLLSDLPPFDIALVDEHLKEAKGSAWIKQQTRGGTSVRSFVLYSGMATEEAILAGLECGADDFLCKPISLLALANKLKKLIAYQHKIKDFEAELHSKDNVISISMAQAAKYGACMQLSSRLNHCDSYEKIRDEVFHYFYNMNLHGCLAFYPLNESAIFYHSQKGCCSPVEVEVMEILKAKPRLYRFGPRTIFNHSLVSILILNLEEGHIDTDIYIDALASVIECIGARMEFITYKHSLQQVEQQIQEAVFKTKKMLGISKLHQQEVMSEIVQNIGMSFHVLDLNEEQESYLTSLVHSALKKHTQDDINFLEVSQLLDLALASVDKLQALNSGQQLSCELDEEDELF</sequence>
<accession>A0AAE9YK38</accession>
<dbReference type="SMART" id="SM00448">
    <property type="entry name" value="REC"/>
    <property type="match status" value="1"/>
</dbReference>
<dbReference type="InterPro" id="IPR011006">
    <property type="entry name" value="CheY-like_superfamily"/>
</dbReference>
<keyword evidence="5" id="KW-1185">Reference proteome</keyword>
<dbReference type="InterPro" id="IPR001789">
    <property type="entry name" value="Sig_transdc_resp-reg_receiver"/>
</dbReference>
<dbReference type="InterPro" id="IPR050595">
    <property type="entry name" value="Bact_response_regulator"/>
</dbReference>
<keyword evidence="1 2" id="KW-0597">Phosphoprotein</keyword>
<dbReference type="PANTHER" id="PTHR44591">
    <property type="entry name" value="STRESS RESPONSE REGULATOR PROTEIN 1"/>
    <property type="match status" value="1"/>
</dbReference>